<keyword evidence="2" id="KW-0560">Oxidoreductase</keyword>
<sequence>MAVQSSLSNSPSFSSLILNTLFNPLLTGPLLLYVLRNPSVLEKLPWPTTRYYKFPYDLPFPFPSTIRVGATPPLKILKFLFAWGLISSMNRFLSRLALNYGHLKKQGAPWEFQVEGKETILITGGCSGFGKEMVKLFGEHTKARIVVLDVQPLPDDLKGVRRLSYHKVDLTSPASIHETIAKVLETSTPTVLINNAGIAEQHSILGTSDDFLEKIFRVNILSHFTLLRLLLPKMMAQKKGHIVSIASMASYTGCPGLGDYCATKHAVLGMHETLLAELATRYKEQGGHCIQASIVHPMWAKTPLVGSWESQLIKSKTPLLGPEDVARPVVRHVLDGRSGSVFVPEKMRYATIGKGLPDWVGIKSRLDLAVSTDMSEERVVEKESVRKVEDSWVKT</sequence>
<comment type="caution">
    <text evidence="6">The sequence shown here is derived from an EMBL/GenBank/DDBJ whole genome shotgun (WGS) entry which is preliminary data.</text>
</comment>
<keyword evidence="4" id="KW-1133">Transmembrane helix</keyword>
<dbReference type="Pfam" id="PF00106">
    <property type="entry name" value="adh_short"/>
    <property type="match status" value="1"/>
</dbReference>
<dbReference type="PRINTS" id="PR00080">
    <property type="entry name" value="SDRFAMILY"/>
</dbReference>
<dbReference type="GO" id="GO:0016616">
    <property type="term" value="F:oxidoreductase activity, acting on the CH-OH group of donors, NAD or NADP as acceptor"/>
    <property type="evidence" value="ECO:0007669"/>
    <property type="project" value="TreeGrafter"/>
</dbReference>
<dbReference type="SUPFAM" id="SSF51735">
    <property type="entry name" value="NAD(P)-binding Rossmann-fold domains"/>
    <property type="match status" value="1"/>
</dbReference>
<name>A0AA39CDB9_9EURO</name>
<evidence type="ECO:0000259" key="5">
    <source>
        <dbReference type="SMART" id="SM00822"/>
    </source>
</evidence>
<keyword evidence="7" id="KW-1185">Reference proteome</keyword>
<dbReference type="SMART" id="SM00822">
    <property type="entry name" value="PKS_KR"/>
    <property type="match status" value="1"/>
</dbReference>
<dbReference type="Proteomes" id="UP001172673">
    <property type="component" value="Unassembled WGS sequence"/>
</dbReference>
<protein>
    <recommendedName>
        <fullName evidence="5">Ketoreductase domain-containing protein</fullName>
    </recommendedName>
</protein>
<gene>
    <name evidence="6" type="ORF">H2200_011668</name>
</gene>
<evidence type="ECO:0000313" key="6">
    <source>
        <dbReference type="EMBL" id="KAJ9604145.1"/>
    </source>
</evidence>
<evidence type="ECO:0000256" key="2">
    <source>
        <dbReference type="ARBA" id="ARBA00023002"/>
    </source>
</evidence>
<dbReference type="InterPro" id="IPR057326">
    <property type="entry name" value="KR_dom"/>
</dbReference>
<evidence type="ECO:0000313" key="7">
    <source>
        <dbReference type="Proteomes" id="UP001172673"/>
    </source>
</evidence>
<dbReference type="EMBL" id="JAPDRK010000020">
    <property type="protein sequence ID" value="KAJ9604145.1"/>
    <property type="molecule type" value="Genomic_DNA"/>
</dbReference>
<keyword evidence="4" id="KW-0472">Membrane</keyword>
<dbReference type="InterPro" id="IPR036291">
    <property type="entry name" value="NAD(P)-bd_dom_sf"/>
</dbReference>
<dbReference type="PANTHER" id="PTHR24322">
    <property type="entry name" value="PKSB"/>
    <property type="match status" value="1"/>
</dbReference>
<dbReference type="InterPro" id="IPR002347">
    <property type="entry name" value="SDR_fam"/>
</dbReference>
<evidence type="ECO:0000256" key="1">
    <source>
        <dbReference type="ARBA" id="ARBA00006484"/>
    </source>
</evidence>
<proteinExistence type="inferred from homology"/>
<comment type="similarity">
    <text evidence="1 3">Belongs to the short-chain dehydrogenases/reductases (SDR) family.</text>
</comment>
<dbReference type="AlphaFoldDB" id="A0AA39CDB9"/>
<dbReference type="PRINTS" id="PR00081">
    <property type="entry name" value="GDHRDH"/>
</dbReference>
<reference evidence="6" key="1">
    <citation type="submission" date="2022-10" db="EMBL/GenBank/DDBJ databases">
        <title>Culturing micro-colonial fungi from biological soil crusts in the Mojave desert and describing Neophaeococcomyces mojavensis, and introducing the new genera and species Taxawa tesnikishii.</title>
        <authorList>
            <person name="Kurbessoian T."/>
            <person name="Stajich J.E."/>
        </authorList>
    </citation>
    <scope>NUCLEOTIDE SEQUENCE</scope>
    <source>
        <strain evidence="6">TK_41</strain>
    </source>
</reference>
<accession>A0AA39CDB9</accession>
<feature type="domain" description="Ketoreductase" evidence="5">
    <location>
        <begin position="118"/>
        <end position="302"/>
    </location>
</feature>
<organism evidence="6 7">
    <name type="scientific">Cladophialophora chaetospira</name>
    <dbReference type="NCBI Taxonomy" id="386627"/>
    <lineage>
        <taxon>Eukaryota</taxon>
        <taxon>Fungi</taxon>
        <taxon>Dikarya</taxon>
        <taxon>Ascomycota</taxon>
        <taxon>Pezizomycotina</taxon>
        <taxon>Eurotiomycetes</taxon>
        <taxon>Chaetothyriomycetidae</taxon>
        <taxon>Chaetothyriales</taxon>
        <taxon>Herpotrichiellaceae</taxon>
        <taxon>Cladophialophora</taxon>
    </lineage>
</organism>
<evidence type="ECO:0000256" key="3">
    <source>
        <dbReference type="RuleBase" id="RU000363"/>
    </source>
</evidence>
<evidence type="ECO:0000256" key="4">
    <source>
        <dbReference type="SAM" id="Phobius"/>
    </source>
</evidence>
<dbReference type="Gene3D" id="3.40.50.720">
    <property type="entry name" value="NAD(P)-binding Rossmann-like Domain"/>
    <property type="match status" value="1"/>
</dbReference>
<dbReference type="PANTHER" id="PTHR24322:SF736">
    <property type="entry name" value="RETINOL DEHYDROGENASE 10"/>
    <property type="match status" value="1"/>
</dbReference>
<feature type="transmembrane region" description="Helical" evidence="4">
    <location>
        <begin position="12"/>
        <end position="35"/>
    </location>
</feature>
<keyword evidence="4" id="KW-0812">Transmembrane</keyword>